<proteinExistence type="predicted"/>
<reference evidence="1" key="1">
    <citation type="submission" date="2014-11" db="EMBL/GenBank/DDBJ databases">
        <authorList>
            <person name="Amaro Gonzalez C."/>
        </authorList>
    </citation>
    <scope>NUCLEOTIDE SEQUENCE</scope>
</reference>
<sequence>MDGSAHSVSPVSIHAHTLKISETCSASAQQQ</sequence>
<evidence type="ECO:0000313" key="1">
    <source>
        <dbReference type="EMBL" id="JAI02871.1"/>
    </source>
</evidence>
<accession>A0A0E9XM14</accession>
<protein>
    <submittedName>
        <fullName evidence="1">Uncharacterized protein</fullName>
    </submittedName>
</protein>
<dbReference type="EMBL" id="GBXM01005707">
    <property type="protein sequence ID" value="JAI02871.1"/>
    <property type="molecule type" value="Transcribed_RNA"/>
</dbReference>
<organism evidence="1">
    <name type="scientific">Anguilla anguilla</name>
    <name type="common">European freshwater eel</name>
    <name type="synonym">Muraena anguilla</name>
    <dbReference type="NCBI Taxonomy" id="7936"/>
    <lineage>
        <taxon>Eukaryota</taxon>
        <taxon>Metazoa</taxon>
        <taxon>Chordata</taxon>
        <taxon>Craniata</taxon>
        <taxon>Vertebrata</taxon>
        <taxon>Euteleostomi</taxon>
        <taxon>Actinopterygii</taxon>
        <taxon>Neopterygii</taxon>
        <taxon>Teleostei</taxon>
        <taxon>Anguilliformes</taxon>
        <taxon>Anguillidae</taxon>
        <taxon>Anguilla</taxon>
    </lineage>
</organism>
<reference evidence="1" key="2">
    <citation type="journal article" date="2015" name="Fish Shellfish Immunol.">
        <title>Early steps in the European eel (Anguilla anguilla)-Vibrio vulnificus interaction in the gills: Role of the RtxA13 toxin.</title>
        <authorList>
            <person name="Callol A."/>
            <person name="Pajuelo D."/>
            <person name="Ebbesson L."/>
            <person name="Teles M."/>
            <person name="MacKenzie S."/>
            <person name="Amaro C."/>
        </authorList>
    </citation>
    <scope>NUCLEOTIDE SEQUENCE</scope>
</reference>
<dbReference type="AlphaFoldDB" id="A0A0E9XM14"/>
<name>A0A0E9XM14_ANGAN</name>